<reference evidence="1" key="1">
    <citation type="submission" date="2021-05" db="EMBL/GenBank/DDBJ databases">
        <authorList>
            <person name="Alioto T."/>
            <person name="Alioto T."/>
            <person name="Gomez Garrido J."/>
        </authorList>
    </citation>
    <scope>NUCLEOTIDE SEQUENCE</scope>
</reference>
<proteinExistence type="predicted"/>
<organism evidence="1">
    <name type="scientific">Cacopsylla melanoneura</name>
    <dbReference type="NCBI Taxonomy" id="428564"/>
    <lineage>
        <taxon>Eukaryota</taxon>
        <taxon>Metazoa</taxon>
        <taxon>Ecdysozoa</taxon>
        <taxon>Arthropoda</taxon>
        <taxon>Hexapoda</taxon>
        <taxon>Insecta</taxon>
        <taxon>Pterygota</taxon>
        <taxon>Neoptera</taxon>
        <taxon>Paraneoptera</taxon>
        <taxon>Hemiptera</taxon>
        <taxon>Sternorrhyncha</taxon>
        <taxon>Psylloidea</taxon>
        <taxon>Psyllidae</taxon>
        <taxon>Psyllinae</taxon>
        <taxon>Cacopsylla</taxon>
    </lineage>
</organism>
<name>A0A8D9ET47_9HEMI</name>
<dbReference type="EMBL" id="HBUF01562633">
    <property type="protein sequence ID" value="CAG6763095.1"/>
    <property type="molecule type" value="Transcribed_RNA"/>
</dbReference>
<accession>A0A8D9ET47</accession>
<dbReference type="AlphaFoldDB" id="A0A8D9ET47"/>
<evidence type="ECO:0000313" key="1">
    <source>
        <dbReference type="EMBL" id="CAG6763095.1"/>
    </source>
</evidence>
<sequence>MSHCNQVLNVKYQVLYGTGFKYLLFTLYNLTFDSALSGSSIPNCKVKSFMERKSLTLYNKVSIRRVSSVKLFMEQGLEGRVHVDGIFCHPTLKVESHDRPVCQIFWQEWQFSLTYEIVDCDLEFRRVLFRSGGYNVIYNL</sequence>
<protein>
    <submittedName>
        <fullName evidence="1">Uncharacterized protein</fullName>
    </submittedName>
</protein>
<dbReference type="EMBL" id="HBUF01562621">
    <property type="protein sequence ID" value="CAG6763065.1"/>
    <property type="molecule type" value="Transcribed_RNA"/>
</dbReference>